<evidence type="ECO:0000313" key="3">
    <source>
        <dbReference type="Proteomes" id="UP000422108"/>
    </source>
</evidence>
<reference evidence="2 3" key="1">
    <citation type="submission" date="2019-11" db="EMBL/GenBank/DDBJ databases">
        <title>Comparative genomics of hydrocarbon-degrading Desulfosarcina strains.</title>
        <authorList>
            <person name="Watanabe M."/>
            <person name="Kojima H."/>
            <person name="Fukui M."/>
        </authorList>
    </citation>
    <scope>NUCLEOTIDE SEQUENCE [LARGE SCALE GENOMIC DNA]</scope>
    <source>
        <strain evidence="3">oXyS1</strain>
    </source>
</reference>
<sequence length="208" mass="23489">MGKIRRNYYDLFSKFYDRFIAMHATDGQGALRDILAEHTAAGPGDIVLDICTGTGAALRPLAARVENTGVVVGLDFSSGMLRAAHEKTRSNARVCLVQADCSRLPFKTGVFAAITCSHAFYELKGKTQVKTIEEIKRCLLPGKPFLMMEHEVPENRLVRLLFYIRLMSMGRERAVQILKHELVFLKRHFRHVKKTTTITGRSKIYTCI</sequence>
<evidence type="ECO:0000313" key="2">
    <source>
        <dbReference type="EMBL" id="BBO92842.1"/>
    </source>
</evidence>
<name>A0A5K8AJG7_9BACT</name>
<dbReference type="InterPro" id="IPR041698">
    <property type="entry name" value="Methyltransf_25"/>
</dbReference>
<dbReference type="RefSeq" id="WP_155313528.1">
    <property type="nucleotide sequence ID" value="NZ_AP021879.1"/>
</dbReference>
<protein>
    <recommendedName>
        <fullName evidence="1">Methyltransferase domain-containing protein</fullName>
    </recommendedName>
</protein>
<accession>A0A5K8AJG7</accession>
<organism evidence="2 3">
    <name type="scientific">Desulfosarcina ovata subsp. ovata</name>
    <dbReference type="NCBI Taxonomy" id="2752305"/>
    <lineage>
        <taxon>Bacteria</taxon>
        <taxon>Pseudomonadati</taxon>
        <taxon>Thermodesulfobacteriota</taxon>
        <taxon>Desulfobacteria</taxon>
        <taxon>Desulfobacterales</taxon>
        <taxon>Desulfosarcinaceae</taxon>
        <taxon>Desulfosarcina</taxon>
    </lineage>
</organism>
<dbReference type="InterPro" id="IPR029063">
    <property type="entry name" value="SAM-dependent_MTases_sf"/>
</dbReference>
<gene>
    <name evidence="2" type="ORF">DSCOOX_60220</name>
</gene>
<dbReference type="Gene3D" id="3.40.50.150">
    <property type="entry name" value="Vaccinia Virus protein VP39"/>
    <property type="match status" value="1"/>
</dbReference>
<dbReference type="Pfam" id="PF13649">
    <property type="entry name" value="Methyltransf_25"/>
    <property type="match status" value="1"/>
</dbReference>
<evidence type="ECO:0000259" key="1">
    <source>
        <dbReference type="Pfam" id="PF13649"/>
    </source>
</evidence>
<dbReference type="PANTHER" id="PTHR43591">
    <property type="entry name" value="METHYLTRANSFERASE"/>
    <property type="match status" value="1"/>
</dbReference>
<dbReference type="SUPFAM" id="SSF53335">
    <property type="entry name" value="S-adenosyl-L-methionine-dependent methyltransferases"/>
    <property type="match status" value="1"/>
</dbReference>
<dbReference type="EMBL" id="AP021879">
    <property type="protein sequence ID" value="BBO92842.1"/>
    <property type="molecule type" value="Genomic_DNA"/>
</dbReference>
<keyword evidence="3" id="KW-1185">Reference proteome</keyword>
<dbReference type="AlphaFoldDB" id="A0A5K8AJG7"/>
<dbReference type="Proteomes" id="UP000422108">
    <property type="component" value="Chromosome"/>
</dbReference>
<dbReference type="GO" id="GO:0008168">
    <property type="term" value="F:methyltransferase activity"/>
    <property type="evidence" value="ECO:0007669"/>
    <property type="project" value="TreeGrafter"/>
</dbReference>
<dbReference type="PANTHER" id="PTHR43591:SF24">
    <property type="entry name" value="2-METHOXY-6-POLYPRENYL-1,4-BENZOQUINOL METHYLASE, MITOCHONDRIAL"/>
    <property type="match status" value="1"/>
</dbReference>
<proteinExistence type="predicted"/>
<dbReference type="CDD" id="cd02440">
    <property type="entry name" value="AdoMet_MTases"/>
    <property type="match status" value="1"/>
</dbReference>
<feature type="domain" description="Methyltransferase" evidence="1">
    <location>
        <begin position="47"/>
        <end position="142"/>
    </location>
</feature>